<feature type="signal peptide" evidence="2">
    <location>
        <begin position="1"/>
        <end position="20"/>
    </location>
</feature>
<accession>A0A3D8Q4Z2</accession>
<reference evidence="3 4" key="1">
    <citation type="journal article" date="2018" name="IMA Fungus">
        <title>IMA Genome-F 9: Draft genome sequence of Annulohypoxylon stygium, Aspergillus mulundensis, Berkeleyomyces basicola (syn. Thielaviopsis basicola), Ceratocystis smalleyi, two Cercospora beticola strains, Coleophoma cylindrospora, Fusarium fracticaudum, Phialophora cf. hyalina, and Morchella septimelata.</title>
        <authorList>
            <person name="Wingfield B.D."/>
            <person name="Bills G.F."/>
            <person name="Dong Y."/>
            <person name="Huang W."/>
            <person name="Nel W.J."/>
            <person name="Swalarsk-Parry B.S."/>
            <person name="Vaghefi N."/>
            <person name="Wilken P.M."/>
            <person name="An Z."/>
            <person name="de Beer Z.W."/>
            <person name="De Vos L."/>
            <person name="Chen L."/>
            <person name="Duong T.A."/>
            <person name="Gao Y."/>
            <person name="Hammerbacher A."/>
            <person name="Kikkert J.R."/>
            <person name="Li Y."/>
            <person name="Li H."/>
            <person name="Li K."/>
            <person name="Li Q."/>
            <person name="Liu X."/>
            <person name="Ma X."/>
            <person name="Naidoo K."/>
            <person name="Pethybridge S.J."/>
            <person name="Sun J."/>
            <person name="Steenkamp E.T."/>
            <person name="van der Nest M.A."/>
            <person name="van Wyk S."/>
            <person name="Wingfield M.J."/>
            <person name="Xiong C."/>
            <person name="Yue Q."/>
            <person name="Zhang X."/>
        </authorList>
    </citation>
    <scope>NUCLEOTIDE SEQUENCE [LARGE SCALE GENOMIC DNA]</scope>
    <source>
        <strain evidence="3 4">BP6252</strain>
    </source>
</reference>
<evidence type="ECO:0000313" key="3">
    <source>
        <dbReference type="EMBL" id="RDW56740.1"/>
    </source>
</evidence>
<evidence type="ECO:0000256" key="2">
    <source>
        <dbReference type="SAM" id="SignalP"/>
    </source>
</evidence>
<keyword evidence="4" id="KW-1185">Reference proteome</keyword>
<protein>
    <submittedName>
        <fullName evidence="3">Uncharacterized protein</fullName>
    </submittedName>
</protein>
<proteinExistence type="predicted"/>
<comment type="caution">
    <text evidence="3">The sequence shown here is derived from an EMBL/GenBank/DDBJ whole genome shotgun (WGS) entry which is preliminary data.</text>
</comment>
<name>A0A3D8Q4Z2_9HELO</name>
<dbReference type="EMBL" id="PDLM01000030">
    <property type="protein sequence ID" value="RDW56740.1"/>
    <property type="molecule type" value="Genomic_DNA"/>
</dbReference>
<sequence>MRHSRLCLLWAFTLFLNVLSNNNSVAYELLYYYYVYKMEWESEPANSRTIATGCVPNGGRAGICYFDEFADYVMNDAQFSDNYTPNALTDHTTEPSASSVTAINNAISQGGISSARYDLNHLSTALTGVTSMPDVLNYMLRAANDAINFGGVTQDSMEMAAEMSSAAKNARVPDITAGQYSALRAQFPSIVQDYLAFNDVFDWDATFTEIDDAISSGAISSTVGNGYKASLTAFTRTFGKPGYGYTVSDETHVAILSGFSDTINQINQGINDLTAGTAALASLSECSSDEGSVSSSSSSSSKRKRMALENAGPRKRALAEVDVDFEDGLRGKRHQGVRMGVVSEL</sequence>
<gene>
    <name evidence="3" type="ORF">BP6252_13995</name>
</gene>
<feature type="chain" id="PRO_5017569994" evidence="2">
    <location>
        <begin position="21"/>
        <end position="345"/>
    </location>
</feature>
<feature type="region of interest" description="Disordered" evidence="1">
    <location>
        <begin position="287"/>
        <end position="315"/>
    </location>
</feature>
<organism evidence="3 4">
    <name type="scientific">Coleophoma cylindrospora</name>
    <dbReference type="NCBI Taxonomy" id="1849047"/>
    <lineage>
        <taxon>Eukaryota</taxon>
        <taxon>Fungi</taxon>
        <taxon>Dikarya</taxon>
        <taxon>Ascomycota</taxon>
        <taxon>Pezizomycotina</taxon>
        <taxon>Leotiomycetes</taxon>
        <taxon>Helotiales</taxon>
        <taxon>Dermateaceae</taxon>
        <taxon>Coleophoma</taxon>
    </lineage>
</organism>
<dbReference type="Proteomes" id="UP000256645">
    <property type="component" value="Unassembled WGS sequence"/>
</dbReference>
<dbReference type="AlphaFoldDB" id="A0A3D8Q4Z2"/>
<evidence type="ECO:0000256" key="1">
    <source>
        <dbReference type="SAM" id="MobiDB-lite"/>
    </source>
</evidence>
<feature type="compositionally biased region" description="Low complexity" evidence="1">
    <location>
        <begin position="287"/>
        <end position="300"/>
    </location>
</feature>
<dbReference type="OrthoDB" id="4509548at2759"/>
<evidence type="ECO:0000313" key="4">
    <source>
        <dbReference type="Proteomes" id="UP000256645"/>
    </source>
</evidence>
<keyword evidence="2" id="KW-0732">Signal</keyword>